<feature type="compositionally biased region" description="Low complexity" evidence="1">
    <location>
        <begin position="26"/>
        <end position="42"/>
    </location>
</feature>
<evidence type="ECO:0000256" key="1">
    <source>
        <dbReference type="SAM" id="MobiDB-lite"/>
    </source>
</evidence>
<dbReference type="EMBL" id="MU006221">
    <property type="protein sequence ID" value="KAF2829343.1"/>
    <property type="molecule type" value="Genomic_DNA"/>
</dbReference>
<name>A0A6A7A853_9PLEO</name>
<keyword evidence="3" id="KW-1185">Reference proteome</keyword>
<feature type="compositionally biased region" description="Polar residues" evidence="1">
    <location>
        <begin position="43"/>
        <end position="52"/>
    </location>
</feature>
<proteinExistence type="predicted"/>
<evidence type="ECO:0000313" key="3">
    <source>
        <dbReference type="Proteomes" id="UP000799424"/>
    </source>
</evidence>
<protein>
    <submittedName>
        <fullName evidence="2">Uncharacterized protein</fullName>
    </submittedName>
</protein>
<dbReference type="AlphaFoldDB" id="A0A6A7A853"/>
<dbReference type="Proteomes" id="UP000799424">
    <property type="component" value="Unassembled WGS sequence"/>
</dbReference>
<sequence>MMNSLLPSFPPSHLHNTILAPRHAPNKAPTPAYNTNPPNKTTQASPRAHTQLSHSPTTTPPSPSHTPCPAKHIPHYSPVKTPRPVRIIAAVHDGRALDLYDDPAAEIVPSAAHRCESARRDSEAVCVDAVVDAASYEGGFGMGGEGQGRRRGADGVGVGAGEESVACSAVLIEVDEVRAVFQVPARCWGTEEALGFYLESGSRACGDDGEKEGGKNGVDEHCCLEGGSPAISPGKHANAPLTFHRPPTSFTPNSTHRSSFFIQCVTMNIKQRTKPPGVPHQQRLR</sequence>
<feature type="region of interest" description="Disordered" evidence="1">
    <location>
        <begin position="1"/>
        <end position="79"/>
    </location>
</feature>
<accession>A0A6A7A853</accession>
<gene>
    <name evidence="2" type="ORF">CC86DRAFT_380059</name>
</gene>
<evidence type="ECO:0000313" key="2">
    <source>
        <dbReference type="EMBL" id="KAF2829343.1"/>
    </source>
</evidence>
<reference evidence="2" key="1">
    <citation type="journal article" date="2020" name="Stud. Mycol.">
        <title>101 Dothideomycetes genomes: a test case for predicting lifestyles and emergence of pathogens.</title>
        <authorList>
            <person name="Haridas S."/>
            <person name="Albert R."/>
            <person name="Binder M."/>
            <person name="Bloem J."/>
            <person name="Labutti K."/>
            <person name="Salamov A."/>
            <person name="Andreopoulos B."/>
            <person name="Baker S."/>
            <person name="Barry K."/>
            <person name="Bills G."/>
            <person name="Bluhm B."/>
            <person name="Cannon C."/>
            <person name="Castanera R."/>
            <person name="Culley D."/>
            <person name="Daum C."/>
            <person name="Ezra D."/>
            <person name="Gonzalez J."/>
            <person name="Henrissat B."/>
            <person name="Kuo A."/>
            <person name="Liang C."/>
            <person name="Lipzen A."/>
            <person name="Lutzoni F."/>
            <person name="Magnuson J."/>
            <person name="Mondo S."/>
            <person name="Nolan M."/>
            <person name="Ohm R."/>
            <person name="Pangilinan J."/>
            <person name="Park H.-J."/>
            <person name="Ramirez L."/>
            <person name="Alfaro M."/>
            <person name="Sun H."/>
            <person name="Tritt A."/>
            <person name="Yoshinaga Y."/>
            <person name="Zwiers L.-H."/>
            <person name="Turgeon B."/>
            <person name="Goodwin S."/>
            <person name="Spatafora J."/>
            <person name="Crous P."/>
            <person name="Grigoriev I."/>
        </authorList>
    </citation>
    <scope>NUCLEOTIDE SEQUENCE</scope>
    <source>
        <strain evidence="2">CBS 113818</strain>
    </source>
</reference>
<organism evidence="2 3">
    <name type="scientific">Ophiobolus disseminans</name>
    <dbReference type="NCBI Taxonomy" id="1469910"/>
    <lineage>
        <taxon>Eukaryota</taxon>
        <taxon>Fungi</taxon>
        <taxon>Dikarya</taxon>
        <taxon>Ascomycota</taxon>
        <taxon>Pezizomycotina</taxon>
        <taxon>Dothideomycetes</taxon>
        <taxon>Pleosporomycetidae</taxon>
        <taxon>Pleosporales</taxon>
        <taxon>Pleosporineae</taxon>
        <taxon>Phaeosphaeriaceae</taxon>
        <taxon>Ophiobolus</taxon>
    </lineage>
</organism>